<dbReference type="Proteomes" id="UP000822688">
    <property type="component" value="Chromosome 3"/>
</dbReference>
<evidence type="ECO:0000256" key="1">
    <source>
        <dbReference type="SAM" id="Phobius"/>
    </source>
</evidence>
<evidence type="ECO:0000313" key="2">
    <source>
        <dbReference type="EMBL" id="KAG0583408.1"/>
    </source>
</evidence>
<gene>
    <name evidence="2" type="ORF">KC19_3G133600</name>
</gene>
<keyword evidence="3" id="KW-1185">Reference proteome</keyword>
<feature type="transmembrane region" description="Helical" evidence="1">
    <location>
        <begin position="6"/>
        <end position="23"/>
    </location>
</feature>
<keyword evidence="1" id="KW-0472">Membrane</keyword>
<proteinExistence type="predicted"/>
<dbReference type="EMBL" id="CM026423">
    <property type="protein sequence ID" value="KAG0583408.1"/>
    <property type="molecule type" value="Genomic_DNA"/>
</dbReference>
<reference evidence="2" key="1">
    <citation type="submission" date="2020-06" db="EMBL/GenBank/DDBJ databases">
        <title>WGS assembly of Ceratodon purpureus strain R40.</title>
        <authorList>
            <person name="Carey S.B."/>
            <person name="Jenkins J."/>
            <person name="Shu S."/>
            <person name="Lovell J.T."/>
            <person name="Sreedasyam A."/>
            <person name="Maumus F."/>
            <person name="Tiley G.P."/>
            <person name="Fernandez-Pozo N."/>
            <person name="Barry K."/>
            <person name="Chen C."/>
            <person name="Wang M."/>
            <person name="Lipzen A."/>
            <person name="Daum C."/>
            <person name="Saski C.A."/>
            <person name="Payton A.C."/>
            <person name="Mcbreen J.C."/>
            <person name="Conrad R.E."/>
            <person name="Kollar L.M."/>
            <person name="Olsson S."/>
            <person name="Huttunen S."/>
            <person name="Landis J.B."/>
            <person name="Wickett N.J."/>
            <person name="Johnson M.G."/>
            <person name="Rensing S.A."/>
            <person name="Grimwood J."/>
            <person name="Schmutz J."/>
            <person name="Mcdaniel S.F."/>
        </authorList>
    </citation>
    <scope>NUCLEOTIDE SEQUENCE</scope>
    <source>
        <strain evidence="2">R40</strain>
    </source>
</reference>
<name>A0A8T0ILG8_CERPU</name>
<accession>A0A8T0ILG8</accession>
<keyword evidence="1" id="KW-1133">Transmembrane helix</keyword>
<comment type="caution">
    <text evidence="2">The sequence shown here is derived from an EMBL/GenBank/DDBJ whole genome shotgun (WGS) entry which is preliminary data.</text>
</comment>
<sequence length="131" mass="14928">MYHASMGAVYILLNVMMLALSYSNSELMIVLVPSDQVSIAMHVLQSAQMQTVRTAVRRVSELNIVQVEIHVNPLLYAASYMRELASRHRAWWLTTTVPSEKFHAIFPGPRDPSRHSPVYTKHDKPIWLGRA</sequence>
<evidence type="ECO:0000313" key="3">
    <source>
        <dbReference type="Proteomes" id="UP000822688"/>
    </source>
</evidence>
<keyword evidence="1" id="KW-0812">Transmembrane</keyword>
<organism evidence="2 3">
    <name type="scientific">Ceratodon purpureus</name>
    <name type="common">Fire moss</name>
    <name type="synonym">Dicranum purpureum</name>
    <dbReference type="NCBI Taxonomy" id="3225"/>
    <lineage>
        <taxon>Eukaryota</taxon>
        <taxon>Viridiplantae</taxon>
        <taxon>Streptophyta</taxon>
        <taxon>Embryophyta</taxon>
        <taxon>Bryophyta</taxon>
        <taxon>Bryophytina</taxon>
        <taxon>Bryopsida</taxon>
        <taxon>Dicranidae</taxon>
        <taxon>Pseudoditrichales</taxon>
        <taxon>Ditrichaceae</taxon>
        <taxon>Ceratodon</taxon>
    </lineage>
</organism>
<protein>
    <submittedName>
        <fullName evidence="2">Uncharacterized protein</fullName>
    </submittedName>
</protein>
<dbReference type="AlphaFoldDB" id="A0A8T0ILG8"/>